<keyword evidence="2" id="KW-0732">Signal</keyword>
<accession>A0A5B0PQT5</accession>
<feature type="region of interest" description="Disordered" evidence="1">
    <location>
        <begin position="57"/>
        <end position="82"/>
    </location>
</feature>
<sequence length="82" mass="9173">MSISLKYLQLALLVSCCLQATQSSFISSPLHSENAMVTDNAQMRDLHIPMTVHNPPECSSPDRMRDVWHGHDNTRVVPGELN</sequence>
<keyword evidence="4" id="KW-1185">Reference proteome</keyword>
<reference evidence="3 4" key="1">
    <citation type="submission" date="2019-05" db="EMBL/GenBank/DDBJ databases">
        <title>Emergence of the Ug99 lineage of the wheat stem rust pathogen through somatic hybridization.</title>
        <authorList>
            <person name="Li F."/>
            <person name="Upadhyaya N.M."/>
            <person name="Sperschneider J."/>
            <person name="Matny O."/>
            <person name="Nguyen-Phuc H."/>
            <person name="Mago R."/>
            <person name="Raley C."/>
            <person name="Miller M.E."/>
            <person name="Silverstein K.A.T."/>
            <person name="Henningsen E."/>
            <person name="Hirsch C.D."/>
            <person name="Visser B."/>
            <person name="Pretorius Z.A."/>
            <person name="Steffenson B.J."/>
            <person name="Schwessinger B."/>
            <person name="Dodds P.N."/>
            <person name="Figueroa M."/>
        </authorList>
    </citation>
    <scope>NUCLEOTIDE SEQUENCE [LARGE SCALE GENOMIC DNA]</scope>
    <source>
        <strain evidence="3">21-0</strain>
    </source>
</reference>
<organism evidence="3 4">
    <name type="scientific">Puccinia graminis f. sp. tritici</name>
    <dbReference type="NCBI Taxonomy" id="56615"/>
    <lineage>
        <taxon>Eukaryota</taxon>
        <taxon>Fungi</taxon>
        <taxon>Dikarya</taxon>
        <taxon>Basidiomycota</taxon>
        <taxon>Pucciniomycotina</taxon>
        <taxon>Pucciniomycetes</taxon>
        <taxon>Pucciniales</taxon>
        <taxon>Pucciniaceae</taxon>
        <taxon>Puccinia</taxon>
    </lineage>
</organism>
<comment type="caution">
    <text evidence="3">The sequence shown here is derived from an EMBL/GenBank/DDBJ whole genome shotgun (WGS) entry which is preliminary data.</text>
</comment>
<dbReference type="Proteomes" id="UP000324748">
    <property type="component" value="Unassembled WGS sequence"/>
</dbReference>
<feature type="chain" id="PRO_5022873713" evidence="2">
    <location>
        <begin position="24"/>
        <end position="82"/>
    </location>
</feature>
<evidence type="ECO:0000256" key="2">
    <source>
        <dbReference type="SAM" id="SignalP"/>
    </source>
</evidence>
<feature type="signal peptide" evidence="2">
    <location>
        <begin position="1"/>
        <end position="23"/>
    </location>
</feature>
<name>A0A5B0PQT5_PUCGR</name>
<dbReference type="EMBL" id="VSWC01000042">
    <property type="protein sequence ID" value="KAA1103063.1"/>
    <property type="molecule type" value="Genomic_DNA"/>
</dbReference>
<evidence type="ECO:0000256" key="1">
    <source>
        <dbReference type="SAM" id="MobiDB-lite"/>
    </source>
</evidence>
<feature type="compositionally biased region" description="Basic and acidic residues" evidence="1">
    <location>
        <begin position="60"/>
        <end position="74"/>
    </location>
</feature>
<protein>
    <submittedName>
        <fullName evidence="3">Uncharacterized protein</fullName>
    </submittedName>
</protein>
<evidence type="ECO:0000313" key="3">
    <source>
        <dbReference type="EMBL" id="KAA1103063.1"/>
    </source>
</evidence>
<gene>
    <name evidence="3" type="ORF">PGT21_005424</name>
</gene>
<dbReference type="AlphaFoldDB" id="A0A5B0PQT5"/>
<proteinExistence type="predicted"/>
<evidence type="ECO:0000313" key="4">
    <source>
        <dbReference type="Proteomes" id="UP000324748"/>
    </source>
</evidence>